<organism evidence="9">
    <name type="scientific">Phytoplasma mali (strain AT)</name>
    <dbReference type="NCBI Taxonomy" id="482235"/>
    <lineage>
        <taxon>Bacteria</taxon>
        <taxon>Bacillati</taxon>
        <taxon>Mycoplasmatota</taxon>
        <taxon>Mollicutes</taxon>
        <taxon>Acholeplasmatales</taxon>
        <taxon>Acholeplasmataceae</taxon>
        <taxon>Candidatus Phytoplasma</taxon>
        <taxon>16SrX (Apple proliferation group)</taxon>
    </lineage>
</organism>
<evidence type="ECO:0000256" key="1">
    <source>
        <dbReference type="ARBA" id="ARBA00022490"/>
    </source>
</evidence>
<comment type="subunit">
    <text evidence="5">Binds ribosomal protein uS19.</text>
</comment>
<dbReference type="Pfam" id="PF24986">
    <property type="entry name" value="PRC_RimM"/>
    <property type="match status" value="1"/>
</dbReference>
<accession>B3R0P1</accession>
<reference evidence="8 9" key="1">
    <citation type="journal article" date="2008" name="BMC Genomics">
        <title>The linear chromosome of the plant-pathogenic mycoplasma 'Candidatus Phytoplasma mali'.</title>
        <authorList>
            <person name="Kube M."/>
            <person name="Schneider B."/>
            <person name="Kuhl H."/>
            <person name="Dandekar T."/>
            <person name="Heitmann K."/>
            <person name="Migdoll A.M."/>
            <person name="Reinhardt R."/>
            <person name="Seemueller E."/>
        </authorList>
    </citation>
    <scope>NUCLEOTIDE SEQUENCE [LARGE SCALE GENOMIC DNA]</scope>
    <source>
        <strain evidence="8 9">AT</strain>
    </source>
</reference>
<evidence type="ECO:0000256" key="2">
    <source>
        <dbReference type="ARBA" id="ARBA00022517"/>
    </source>
</evidence>
<keyword evidence="9" id="KW-1185">Reference proteome</keyword>
<evidence type="ECO:0000259" key="7">
    <source>
        <dbReference type="Pfam" id="PF24986"/>
    </source>
</evidence>
<keyword evidence="4 5" id="KW-0143">Chaperone</keyword>
<dbReference type="EMBL" id="CU469464">
    <property type="protein sequence ID" value="CAP18625.1"/>
    <property type="molecule type" value="Genomic_DNA"/>
</dbReference>
<dbReference type="InterPro" id="IPR009000">
    <property type="entry name" value="Transl_B-barrel_sf"/>
</dbReference>
<dbReference type="InterPro" id="IPR056792">
    <property type="entry name" value="PRC_RimM"/>
</dbReference>
<feature type="domain" description="RimM N-terminal" evidence="6">
    <location>
        <begin position="4"/>
        <end position="80"/>
    </location>
</feature>
<dbReference type="Gene3D" id="2.40.30.60">
    <property type="entry name" value="RimM"/>
    <property type="match status" value="1"/>
</dbReference>
<evidence type="ECO:0000313" key="9">
    <source>
        <dbReference type="Proteomes" id="UP000002020"/>
    </source>
</evidence>
<dbReference type="InterPro" id="IPR002676">
    <property type="entry name" value="RimM_N"/>
</dbReference>
<evidence type="ECO:0000256" key="5">
    <source>
        <dbReference type="HAMAP-Rule" id="MF_00014"/>
    </source>
</evidence>
<comment type="domain">
    <text evidence="5">The PRC barrel domain binds ribosomal protein uS19.</text>
</comment>
<dbReference type="SUPFAM" id="SSF50447">
    <property type="entry name" value="Translation proteins"/>
    <property type="match status" value="1"/>
</dbReference>
<dbReference type="InterPro" id="IPR011961">
    <property type="entry name" value="RimM"/>
</dbReference>
<evidence type="ECO:0000313" key="8">
    <source>
        <dbReference type="EMBL" id="CAP18625.1"/>
    </source>
</evidence>
<dbReference type="STRING" id="37692.ATP_00438"/>
<comment type="similarity">
    <text evidence="5">Belongs to the RimM family.</text>
</comment>
<evidence type="ECO:0000259" key="6">
    <source>
        <dbReference type="Pfam" id="PF01782"/>
    </source>
</evidence>
<proteinExistence type="inferred from homology"/>
<dbReference type="GO" id="GO:0006364">
    <property type="term" value="P:rRNA processing"/>
    <property type="evidence" value="ECO:0007669"/>
    <property type="project" value="UniProtKB-UniRule"/>
</dbReference>
<keyword evidence="2 5" id="KW-0690">Ribosome biogenesis</keyword>
<dbReference type="AlphaFoldDB" id="B3R0P1"/>
<evidence type="ECO:0000256" key="3">
    <source>
        <dbReference type="ARBA" id="ARBA00022552"/>
    </source>
</evidence>
<dbReference type="HAMAP" id="MF_00014">
    <property type="entry name" value="Ribosome_mat_RimM"/>
    <property type="match status" value="1"/>
</dbReference>
<gene>
    <name evidence="5 8" type="primary">rimM</name>
    <name evidence="8" type="ordered locus">ATP_00438</name>
</gene>
<feature type="domain" description="Ribosome maturation factor RimM PRC barrel" evidence="7">
    <location>
        <begin position="92"/>
        <end position="152"/>
    </location>
</feature>
<dbReference type="SUPFAM" id="SSF50346">
    <property type="entry name" value="PRC-barrel domain"/>
    <property type="match status" value="1"/>
</dbReference>
<dbReference type="GO" id="GO:0005840">
    <property type="term" value="C:ribosome"/>
    <property type="evidence" value="ECO:0007669"/>
    <property type="project" value="InterPro"/>
</dbReference>
<sequence>MHYLGKIINTHGIKGYLKAQLEIDFLSFFKPQQKFYINNFLVELVSLQKYKDFFLLKLKDLNNLNQVEKFKFCDIYIDNEYFSAVNNFYSYQELIDKSVYDEKKVFLGKVKFIIKVPQGYLLEIKKKCGNTSLVPFLNYFVKEINIDNIIIKTIEGLI</sequence>
<dbReference type="Proteomes" id="UP000002020">
    <property type="component" value="Chromosome"/>
</dbReference>
<dbReference type="Gene3D" id="2.30.30.240">
    <property type="entry name" value="PRC-barrel domain"/>
    <property type="match status" value="1"/>
</dbReference>
<keyword evidence="1 5" id="KW-0963">Cytoplasm</keyword>
<dbReference type="eggNOG" id="COG0806">
    <property type="taxonomic scope" value="Bacteria"/>
</dbReference>
<protein>
    <recommendedName>
        <fullName evidence="5">Ribosome maturation factor RimM</fullName>
    </recommendedName>
</protein>
<dbReference type="PANTHER" id="PTHR33692">
    <property type="entry name" value="RIBOSOME MATURATION FACTOR RIMM"/>
    <property type="match status" value="1"/>
</dbReference>
<dbReference type="Pfam" id="PF01782">
    <property type="entry name" value="RimM"/>
    <property type="match status" value="1"/>
</dbReference>
<comment type="function">
    <text evidence="5">An accessory protein needed during the final step in the assembly of 30S ribosomal subunit, possibly for assembly of the head region. Essential for efficient processing of 16S rRNA. May be needed both before and after RbfA during the maturation of 16S rRNA. It has affinity for free ribosomal 30S subunits but not for 70S ribosomes.</text>
</comment>
<dbReference type="InterPro" id="IPR011033">
    <property type="entry name" value="PRC_barrel-like_sf"/>
</dbReference>
<dbReference type="GO" id="GO:0005737">
    <property type="term" value="C:cytoplasm"/>
    <property type="evidence" value="ECO:0007669"/>
    <property type="project" value="UniProtKB-SubCell"/>
</dbReference>
<dbReference type="GO" id="GO:0043022">
    <property type="term" value="F:ribosome binding"/>
    <property type="evidence" value="ECO:0007669"/>
    <property type="project" value="InterPro"/>
</dbReference>
<dbReference type="HOGENOM" id="CLU_077636_3_1_14"/>
<dbReference type="NCBIfam" id="TIGR02273">
    <property type="entry name" value="16S_RimM"/>
    <property type="match status" value="1"/>
</dbReference>
<name>B3R0P1_PHYMT</name>
<dbReference type="InterPro" id="IPR036976">
    <property type="entry name" value="RimM_N_sf"/>
</dbReference>
<dbReference type="GO" id="GO:0042274">
    <property type="term" value="P:ribosomal small subunit biogenesis"/>
    <property type="evidence" value="ECO:0007669"/>
    <property type="project" value="UniProtKB-UniRule"/>
</dbReference>
<evidence type="ECO:0000256" key="4">
    <source>
        <dbReference type="ARBA" id="ARBA00023186"/>
    </source>
</evidence>
<comment type="subcellular location">
    <subcellularLocation>
        <location evidence="5">Cytoplasm</location>
    </subcellularLocation>
</comment>
<dbReference type="KEGG" id="pml:ATP_00438"/>
<keyword evidence="3 5" id="KW-0698">rRNA processing</keyword>
<dbReference type="PANTHER" id="PTHR33692:SF1">
    <property type="entry name" value="RIBOSOME MATURATION FACTOR RIMM"/>
    <property type="match status" value="1"/>
</dbReference>